<dbReference type="Proteomes" id="UP000177798">
    <property type="component" value="Chromosome 14"/>
</dbReference>
<proteinExistence type="predicted"/>
<accession>A0A1D9QKT8</accession>
<name>A0A1D9QKT8_SCLS1</name>
<organism evidence="1 2">
    <name type="scientific">Sclerotinia sclerotiorum (strain ATCC 18683 / 1980 / Ss-1)</name>
    <name type="common">White mold</name>
    <name type="synonym">Whetzelinia sclerotiorum</name>
    <dbReference type="NCBI Taxonomy" id="665079"/>
    <lineage>
        <taxon>Eukaryota</taxon>
        <taxon>Fungi</taxon>
        <taxon>Dikarya</taxon>
        <taxon>Ascomycota</taxon>
        <taxon>Pezizomycotina</taxon>
        <taxon>Leotiomycetes</taxon>
        <taxon>Helotiales</taxon>
        <taxon>Sclerotiniaceae</taxon>
        <taxon>Sclerotinia</taxon>
    </lineage>
</organism>
<dbReference type="EMBL" id="CP017827">
    <property type="protein sequence ID" value="APA15422.1"/>
    <property type="molecule type" value="Genomic_DNA"/>
</dbReference>
<evidence type="ECO:0000313" key="2">
    <source>
        <dbReference type="Proteomes" id="UP000177798"/>
    </source>
</evidence>
<dbReference type="VEuPathDB" id="FungiDB:sscle_14g101920"/>
<evidence type="ECO:0000313" key="1">
    <source>
        <dbReference type="EMBL" id="APA15422.1"/>
    </source>
</evidence>
<reference evidence="2" key="1">
    <citation type="journal article" date="2017" name="Genome Biol. Evol.">
        <title>The complete genome sequence of the phytopathogenic fungus Sclerotinia sclerotiorum reveals insights into the genome architecture of broad host range pathogens.</title>
        <authorList>
            <person name="Derbyshire M."/>
            <person name="Denton-Giles M."/>
            <person name="Hegedus D."/>
            <person name="Seifbarghy S."/>
            <person name="Rollins J."/>
            <person name="van Kan J."/>
            <person name="Seidl M.F."/>
            <person name="Faino L."/>
            <person name="Mbengue M."/>
            <person name="Navaud O."/>
            <person name="Raffaele S."/>
            <person name="Hammond-Kosack K."/>
            <person name="Heard S."/>
            <person name="Oliver R."/>
        </authorList>
    </citation>
    <scope>NUCLEOTIDE SEQUENCE [LARGE SCALE GENOMIC DNA]</scope>
    <source>
        <strain evidence="2">ATCC 18683 / 1980 / Ss-1</strain>
    </source>
</reference>
<gene>
    <name evidence="1" type="ORF">sscle_14g101920</name>
</gene>
<sequence>MGDDPNAHGDGLNIGLFEYGRQVLGDGVLATPLGRELLFLVSLRSGFDVSFFGINTNQNVRFDLEPW</sequence>
<protein>
    <submittedName>
        <fullName evidence="1">Uncharacterized protein</fullName>
    </submittedName>
</protein>
<dbReference type="AlphaFoldDB" id="A0A1D9QKT8"/>